<organism evidence="1 2">
    <name type="scientific">Ancylostoma caninum</name>
    <name type="common">Dog hookworm</name>
    <dbReference type="NCBI Taxonomy" id="29170"/>
    <lineage>
        <taxon>Eukaryota</taxon>
        <taxon>Metazoa</taxon>
        <taxon>Ecdysozoa</taxon>
        <taxon>Nematoda</taxon>
        <taxon>Chromadorea</taxon>
        <taxon>Rhabditida</taxon>
        <taxon>Rhabditina</taxon>
        <taxon>Rhabditomorpha</taxon>
        <taxon>Strongyloidea</taxon>
        <taxon>Ancylostomatidae</taxon>
        <taxon>Ancylostomatinae</taxon>
        <taxon>Ancylostoma</taxon>
    </lineage>
</organism>
<dbReference type="AlphaFoldDB" id="A0A368FIA0"/>
<reference evidence="1 2" key="1">
    <citation type="submission" date="2014-10" db="EMBL/GenBank/DDBJ databases">
        <title>Draft genome of the hookworm Ancylostoma caninum.</title>
        <authorList>
            <person name="Mitreva M."/>
        </authorList>
    </citation>
    <scope>NUCLEOTIDE SEQUENCE [LARGE SCALE GENOMIC DNA]</scope>
    <source>
        <strain evidence="1 2">Baltimore</strain>
    </source>
</reference>
<gene>
    <name evidence="1" type="ORF">ANCCAN_23683</name>
</gene>
<keyword evidence="2" id="KW-1185">Reference proteome</keyword>
<dbReference type="EMBL" id="JOJR01001530">
    <property type="protein sequence ID" value="RCN30545.1"/>
    <property type="molecule type" value="Genomic_DNA"/>
</dbReference>
<proteinExistence type="predicted"/>
<dbReference type="Proteomes" id="UP000252519">
    <property type="component" value="Unassembled WGS sequence"/>
</dbReference>
<comment type="caution">
    <text evidence="1">The sequence shown here is derived from an EMBL/GenBank/DDBJ whole genome shotgun (WGS) entry which is preliminary data.</text>
</comment>
<sequence>MTLLKMDYLYIKKKRLSAGKVTPCTLLLVNECVLNKASQLRIESWEQYLAENCSTPLQFNIIFCSLRLS</sequence>
<name>A0A368FIA0_ANCCA</name>
<protein>
    <submittedName>
        <fullName evidence="1">Uncharacterized protein</fullName>
    </submittedName>
</protein>
<evidence type="ECO:0000313" key="1">
    <source>
        <dbReference type="EMBL" id="RCN30545.1"/>
    </source>
</evidence>
<accession>A0A368FIA0</accession>
<evidence type="ECO:0000313" key="2">
    <source>
        <dbReference type="Proteomes" id="UP000252519"/>
    </source>
</evidence>